<proteinExistence type="predicted"/>
<organism evidence="2 3">
    <name type="scientific">Vibrio pelagius</name>
    <dbReference type="NCBI Taxonomy" id="28169"/>
    <lineage>
        <taxon>Bacteria</taxon>
        <taxon>Pseudomonadati</taxon>
        <taxon>Pseudomonadota</taxon>
        <taxon>Gammaproteobacteria</taxon>
        <taxon>Vibrionales</taxon>
        <taxon>Vibrionaceae</taxon>
        <taxon>Vibrio</taxon>
    </lineage>
</organism>
<evidence type="ECO:0008006" key="4">
    <source>
        <dbReference type="Google" id="ProtNLM"/>
    </source>
</evidence>
<dbReference type="RefSeq" id="WP_255232467.1">
    <property type="nucleotide sequence ID" value="NZ_CP090615.1"/>
</dbReference>
<evidence type="ECO:0000313" key="3">
    <source>
        <dbReference type="Proteomes" id="UP001059120"/>
    </source>
</evidence>
<reference evidence="2" key="1">
    <citation type="submission" date="2022-01" db="EMBL/GenBank/DDBJ databases">
        <title>Alginate degradation mechanism of Vibrio pelagius WXL662.</title>
        <authorList>
            <person name="He X."/>
        </authorList>
    </citation>
    <scope>NUCLEOTIDE SEQUENCE</scope>
    <source>
        <strain evidence="2">WXL662</strain>
    </source>
</reference>
<dbReference type="EMBL" id="CP090615">
    <property type="protein sequence ID" value="UTT86723.1"/>
    <property type="molecule type" value="Genomic_DNA"/>
</dbReference>
<sequence length="109" mass="12707">MLNKTLIVLLALLTSAVWASFSDELGQLFDRTTNVDYTKLSQLVQKKTTRQDVIELLGEPKHMHTGEYSVSYLYEYSDLLLALFFYDDVLLFQERADNDGRYKFEVVKE</sequence>
<accession>A0ABY5G945</accession>
<protein>
    <recommendedName>
        <fullName evidence="4">Outer membrane protein assembly factor BamE</fullName>
    </recommendedName>
</protein>
<keyword evidence="3" id="KW-1185">Reference proteome</keyword>
<keyword evidence="1" id="KW-0732">Signal</keyword>
<evidence type="ECO:0000256" key="1">
    <source>
        <dbReference type="SAM" id="SignalP"/>
    </source>
</evidence>
<gene>
    <name evidence="2" type="ORF">LZI70_14925</name>
</gene>
<feature type="signal peptide" evidence="1">
    <location>
        <begin position="1"/>
        <end position="19"/>
    </location>
</feature>
<name>A0ABY5G945_VIBPE</name>
<dbReference type="Proteomes" id="UP001059120">
    <property type="component" value="Chromosome 2"/>
</dbReference>
<feature type="chain" id="PRO_5047312147" description="Outer membrane protein assembly factor BamE" evidence="1">
    <location>
        <begin position="20"/>
        <end position="109"/>
    </location>
</feature>
<evidence type="ECO:0000313" key="2">
    <source>
        <dbReference type="EMBL" id="UTT86723.1"/>
    </source>
</evidence>